<comment type="subcellular location">
    <subcellularLocation>
        <location evidence="1 6">Nucleus</location>
    </subcellularLocation>
</comment>
<feature type="compositionally biased region" description="Low complexity" evidence="7">
    <location>
        <begin position="442"/>
        <end position="456"/>
    </location>
</feature>
<dbReference type="EMBL" id="JABXBU010000002">
    <property type="protein sequence ID" value="KAF8795076.1"/>
    <property type="molecule type" value="Genomic_DNA"/>
</dbReference>
<evidence type="ECO:0000256" key="3">
    <source>
        <dbReference type="ARBA" id="ARBA00023125"/>
    </source>
</evidence>
<dbReference type="GO" id="GO:0000981">
    <property type="term" value="F:DNA-binding transcription factor activity, RNA polymerase II-specific"/>
    <property type="evidence" value="ECO:0007669"/>
    <property type="project" value="InterPro"/>
</dbReference>
<dbReference type="GO" id="GO:0005634">
    <property type="term" value="C:nucleus"/>
    <property type="evidence" value="ECO:0007669"/>
    <property type="project" value="UniProtKB-SubCell"/>
</dbReference>
<dbReference type="FunFam" id="1.10.10.60:FF:000003">
    <property type="entry name" value="Iroquois-class homeobox protein IRX"/>
    <property type="match status" value="1"/>
</dbReference>
<dbReference type="GO" id="GO:0048468">
    <property type="term" value="P:cell development"/>
    <property type="evidence" value="ECO:0007669"/>
    <property type="project" value="TreeGrafter"/>
</dbReference>
<dbReference type="PANTHER" id="PTHR11211:SF40">
    <property type="entry name" value="MIRROR, ISOFORM C"/>
    <property type="match status" value="1"/>
</dbReference>
<dbReference type="Pfam" id="PF05920">
    <property type="entry name" value="Homeobox_KN"/>
    <property type="match status" value="1"/>
</dbReference>
<evidence type="ECO:0000313" key="10">
    <source>
        <dbReference type="Proteomes" id="UP000807504"/>
    </source>
</evidence>
<dbReference type="InterPro" id="IPR008422">
    <property type="entry name" value="KN_HD"/>
</dbReference>
<reference evidence="9" key="1">
    <citation type="journal article" date="2020" name="bioRxiv">
        <title>Chromosome-level reference genome of the European wasp spider Argiope bruennichi: a resource for studies on range expansion and evolutionary adaptation.</title>
        <authorList>
            <person name="Sheffer M.M."/>
            <person name="Hoppe A."/>
            <person name="Krehenwinkel H."/>
            <person name="Uhl G."/>
            <person name="Kuss A.W."/>
            <person name="Jensen L."/>
            <person name="Jensen C."/>
            <person name="Gillespie R.G."/>
            <person name="Hoff K.J."/>
            <person name="Prost S."/>
        </authorList>
    </citation>
    <scope>NUCLEOTIDE SEQUENCE</scope>
</reference>
<evidence type="ECO:0000313" key="9">
    <source>
        <dbReference type="EMBL" id="KAF8795076.1"/>
    </source>
</evidence>
<accession>A0A8T0FWI2</accession>
<name>A0A8T0FWI2_ARGBR</name>
<feature type="region of interest" description="Disordered" evidence="7">
    <location>
        <begin position="266"/>
        <end position="357"/>
    </location>
</feature>
<feature type="region of interest" description="Disordered" evidence="7">
    <location>
        <begin position="420"/>
        <end position="505"/>
    </location>
</feature>
<dbReference type="Proteomes" id="UP000807504">
    <property type="component" value="Unassembled WGS sequence"/>
</dbReference>
<reference evidence="9" key="2">
    <citation type="submission" date="2020-06" db="EMBL/GenBank/DDBJ databases">
        <authorList>
            <person name="Sheffer M."/>
        </authorList>
    </citation>
    <scope>NUCLEOTIDE SEQUENCE</scope>
</reference>
<evidence type="ECO:0000259" key="8">
    <source>
        <dbReference type="PROSITE" id="PS50071"/>
    </source>
</evidence>
<feature type="compositionally biased region" description="Low complexity" evidence="7">
    <location>
        <begin position="485"/>
        <end position="502"/>
    </location>
</feature>
<dbReference type="GO" id="GO:0042693">
    <property type="term" value="P:muscle cell fate commitment"/>
    <property type="evidence" value="ECO:0007669"/>
    <property type="project" value="UniProtKB-ARBA"/>
</dbReference>
<dbReference type="Gene3D" id="1.10.10.60">
    <property type="entry name" value="Homeodomain-like"/>
    <property type="match status" value="1"/>
</dbReference>
<sequence>MPFERNSSHTAVFEYRGYTLPTRKCQKKKRFAQASEKQKCALTSTISGMSACSRLSTVKSGFYIMSCSPCGYSYTSTPQILMTGQHPSIPYPTSNTMPPDTLVSQAHPGSSICSLPYDGRLLGTAYPRLTELYGGASYPDHVAATYMGGLGPSHPAMLYSAPLASPYDIKDPRAAWPPLPQAAGYDPILAAYSPYGDRFDPVDSEARRRNATRETTSTLKAWLNEHRKNPYPTKGEKIMLAIITKMTLTQVSTWFANARRRLKKENKMTWEPRNKTGDDMEDVSADEDDEKEEQNGDDPKSDASDFNENQKSQEQESSHKNNNSVGEETPRRESSSPYRSGSDLSVDDAALKPVQTSPTKLQMTDIVENVKTGEVVSPEKPKIWSLAQTATSDSPSNPKKNILESQQTDMNKMIRRMGYNESLYPHPPPDMSHPSPFHRNMSRISQDSSADSSLSSPPLWRTSELHNFNPNEKYGRITPLDSNDVASVSPSSAGSPAVVPSSLEQSNRVSPSLSYNRMVGSRFNMPCNDGMQNVSRHIMDYSQFYSNQMTPMGPTLDIRTFHPTFLRASPFPYPVGYTCTPPAMYHTPPVTTLSKTKADDGNSS</sequence>
<dbReference type="InterPro" id="IPR003893">
    <property type="entry name" value="Iroquois_homeo"/>
</dbReference>
<dbReference type="SMART" id="SM00548">
    <property type="entry name" value="IRO"/>
    <property type="match status" value="1"/>
</dbReference>
<protein>
    <submittedName>
        <fullName evidence="9">Iroquois-class homeodomain protein IRX-6 like protein</fullName>
    </submittedName>
</protein>
<dbReference type="SMART" id="SM00389">
    <property type="entry name" value="HOX"/>
    <property type="match status" value="1"/>
</dbReference>
<dbReference type="InterPro" id="IPR001356">
    <property type="entry name" value="HD"/>
</dbReference>
<feature type="compositionally biased region" description="Basic and acidic residues" evidence="7">
    <location>
        <begin position="293"/>
        <end position="303"/>
    </location>
</feature>
<comment type="similarity">
    <text evidence="2">Belongs to the TALE/IRO homeobox family.</text>
</comment>
<evidence type="ECO:0000256" key="1">
    <source>
        <dbReference type="ARBA" id="ARBA00004123"/>
    </source>
</evidence>
<dbReference type="GO" id="GO:0000978">
    <property type="term" value="F:RNA polymerase II cis-regulatory region sequence-specific DNA binding"/>
    <property type="evidence" value="ECO:0007669"/>
    <property type="project" value="TreeGrafter"/>
</dbReference>
<dbReference type="InterPro" id="IPR009057">
    <property type="entry name" value="Homeodomain-like_sf"/>
</dbReference>
<dbReference type="PROSITE" id="PS00027">
    <property type="entry name" value="HOMEOBOX_1"/>
    <property type="match status" value="1"/>
</dbReference>
<feature type="domain" description="Homeobox" evidence="8">
    <location>
        <begin position="202"/>
        <end position="265"/>
    </location>
</feature>
<keyword evidence="5 6" id="KW-0539">Nucleus</keyword>
<evidence type="ECO:0000256" key="5">
    <source>
        <dbReference type="ARBA" id="ARBA00023242"/>
    </source>
</evidence>
<dbReference type="SUPFAM" id="SSF46689">
    <property type="entry name" value="Homeodomain-like"/>
    <property type="match status" value="1"/>
</dbReference>
<evidence type="ECO:0000256" key="4">
    <source>
        <dbReference type="ARBA" id="ARBA00023155"/>
    </source>
</evidence>
<evidence type="ECO:0000256" key="6">
    <source>
        <dbReference type="PROSITE-ProRule" id="PRU00108"/>
    </source>
</evidence>
<dbReference type="GO" id="GO:0045317">
    <property type="term" value="P:equator specification"/>
    <property type="evidence" value="ECO:0007669"/>
    <property type="project" value="UniProtKB-ARBA"/>
</dbReference>
<gene>
    <name evidence="9" type="ORF">HNY73_002968</name>
</gene>
<keyword evidence="3 6" id="KW-0238">DNA-binding</keyword>
<dbReference type="CDD" id="cd00086">
    <property type="entry name" value="homeodomain"/>
    <property type="match status" value="1"/>
</dbReference>
<feature type="DNA-binding region" description="Homeobox" evidence="6">
    <location>
        <begin position="204"/>
        <end position="266"/>
    </location>
</feature>
<feature type="compositionally biased region" description="Basic and acidic residues" evidence="7">
    <location>
        <begin position="266"/>
        <end position="278"/>
    </location>
</feature>
<dbReference type="AlphaFoldDB" id="A0A8T0FWI2"/>
<feature type="compositionally biased region" description="Acidic residues" evidence="7">
    <location>
        <begin position="279"/>
        <end position="292"/>
    </location>
</feature>
<organism evidence="9 10">
    <name type="scientific">Argiope bruennichi</name>
    <name type="common">Wasp spider</name>
    <name type="synonym">Aranea bruennichi</name>
    <dbReference type="NCBI Taxonomy" id="94029"/>
    <lineage>
        <taxon>Eukaryota</taxon>
        <taxon>Metazoa</taxon>
        <taxon>Ecdysozoa</taxon>
        <taxon>Arthropoda</taxon>
        <taxon>Chelicerata</taxon>
        <taxon>Arachnida</taxon>
        <taxon>Araneae</taxon>
        <taxon>Araneomorphae</taxon>
        <taxon>Entelegynae</taxon>
        <taxon>Araneoidea</taxon>
        <taxon>Araneidae</taxon>
        <taxon>Argiope</taxon>
    </lineage>
</organism>
<dbReference type="PANTHER" id="PTHR11211">
    <property type="entry name" value="IROQUOIS-CLASS HOMEODOMAIN PROTEIN IRX"/>
    <property type="match status" value="1"/>
</dbReference>
<keyword evidence="10" id="KW-1185">Reference proteome</keyword>
<dbReference type="PROSITE" id="PS50071">
    <property type="entry name" value="HOMEOBOX_2"/>
    <property type="match status" value="1"/>
</dbReference>
<dbReference type="GO" id="GO:0045926">
    <property type="term" value="P:negative regulation of growth"/>
    <property type="evidence" value="ECO:0007669"/>
    <property type="project" value="UniProtKB-ARBA"/>
</dbReference>
<dbReference type="GO" id="GO:0030182">
    <property type="term" value="P:neuron differentiation"/>
    <property type="evidence" value="ECO:0007669"/>
    <property type="project" value="TreeGrafter"/>
</dbReference>
<comment type="caution">
    <text evidence="9">The sequence shown here is derived from an EMBL/GenBank/DDBJ whole genome shotgun (WGS) entry which is preliminary data.</text>
</comment>
<proteinExistence type="inferred from homology"/>
<keyword evidence="4 6" id="KW-0371">Homeobox</keyword>
<evidence type="ECO:0000256" key="7">
    <source>
        <dbReference type="SAM" id="MobiDB-lite"/>
    </source>
</evidence>
<dbReference type="InterPro" id="IPR017970">
    <property type="entry name" value="Homeobox_CS"/>
</dbReference>
<evidence type="ECO:0000256" key="2">
    <source>
        <dbReference type="ARBA" id="ARBA00008446"/>
    </source>
</evidence>